<dbReference type="PANTHER" id="PTHR48172:SF2">
    <property type="entry name" value="VACUOLAR PROTEIN SORTING PROTEIN 62"/>
    <property type="match status" value="1"/>
</dbReference>
<evidence type="ECO:0000313" key="2">
    <source>
        <dbReference type="EMBL" id="TQV97466.1"/>
    </source>
</evidence>
<protein>
    <submittedName>
        <fullName evidence="2">Vacuolar protein sorting-associated protein</fullName>
    </submittedName>
</protein>
<dbReference type="InterPro" id="IPR009291">
    <property type="entry name" value="Vps62"/>
</dbReference>
<dbReference type="PANTHER" id="PTHR48172">
    <property type="match status" value="1"/>
</dbReference>
<feature type="region of interest" description="Disordered" evidence="1">
    <location>
        <begin position="79"/>
        <end position="109"/>
    </location>
</feature>
<dbReference type="AlphaFoldDB" id="A0A545V6W8"/>
<proteinExistence type="predicted"/>
<organism evidence="2 3">
    <name type="scientific">Cordyceps javanica</name>
    <dbReference type="NCBI Taxonomy" id="43265"/>
    <lineage>
        <taxon>Eukaryota</taxon>
        <taxon>Fungi</taxon>
        <taxon>Dikarya</taxon>
        <taxon>Ascomycota</taxon>
        <taxon>Pezizomycotina</taxon>
        <taxon>Sordariomycetes</taxon>
        <taxon>Hypocreomycetidae</taxon>
        <taxon>Hypocreales</taxon>
        <taxon>Cordycipitaceae</taxon>
        <taxon>Cordyceps</taxon>
    </lineage>
</organism>
<sequence length="522" mass="58396">MYWIDRIVIATIAFAVLVYVLWAAPRYLDPTGSDPVKQERDRQWVNTSPYFVDRQACRWLTLCGLHHLRADPASRDYRHKHGQHWLPTPTPDVGRGGGGADGDKPTPRREIPDYVFKHAPLVHLYSGEQFWPSDMRDHITHMDVQLNSTLLDDDAPWGLGNMSRLNDLNGSVFLYSKNDVESRPAWLHSRYNIPSTSSGPGAPDADDRQPVAAALPEEAAITTPHHPHTRPPSYGQSRVVDHLAPAAQKALAAPGAALQGHKPDAQGYSAAPAVLVLVDKGEGVLDAFWFFFYSYNLGQTVLSMRFGNHIADWEHCMVRFKDGAPQGMYLSEHEGGQAYAWEAMEKRNASFRGVPDAAERPVIYSAIGSHAMYATPGDHAYILPFKMLKDVTDQGPLWDPSLNHYAYFYDYQSDDDFQPDNAPELQSSLGLGSGSESDPPVPDSLTPAASNPDAPTSWFHFRGRWGDGVYPLADVRQWRLFGQYHYVSGPQGPKFKNLGRKKMCLAKKCRIRHERDGSGTWY</sequence>
<accession>A0A545V6W8</accession>
<comment type="caution">
    <text evidence="2">The sequence shown here is derived from an EMBL/GenBank/DDBJ whole genome shotgun (WGS) entry which is preliminary data.</text>
</comment>
<dbReference type="Pfam" id="PF06101">
    <property type="entry name" value="Vps62"/>
    <property type="match status" value="1"/>
</dbReference>
<feature type="compositionally biased region" description="Low complexity" evidence="1">
    <location>
        <begin position="424"/>
        <end position="437"/>
    </location>
</feature>
<keyword evidence="3" id="KW-1185">Reference proteome</keyword>
<dbReference type="STRING" id="43265.A0A545V6W8"/>
<reference evidence="2 3" key="1">
    <citation type="journal article" date="2019" name="Appl. Microbiol. Biotechnol.">
        <title>Genome sequence of Isaria javanica and comparative genome analysis insights into family S53 peptidase evolution in fungal entomopathogens.</title>
        <authorList>
            <person name="Lin R."/>
            <person name="Zhang X."/>
            <person name="Xin B."/>
            <person name="Zou M."/>
            <person name="Gao Y."/>
            <person name="Qin F."/>
            <person name="Hu Q."/>
            <person name="Xie B."/>
            <person name="Cheng X."/>
        </authorList>
    </citation>
    <scope>NUCLEOTIDE SEQUENCE [LARGE SCALE GENOMIC DNA]</scope>
    <source>
        <strain evidence="2 3">IJ1G</strain>
    </source>
</reference>
<dbReference type="OrthoDB" id="188042at2759"/>
<dbReference type="EMBL" id="SPUK01000004">
    <property type="protein sequence ID" value="TQV97466.1"/>
    <property type="molecule type" value="Genomic_DNA"/>
</dbReference>
<dbReference type="Proteomes" id="UP000315783">
    <property type="component" value="Unassembled WGS sequence"/>
</dbReference>
<gene>
    <name evidence="2" type="ORF">IF1G_03209</name>
</gene>
<evidence type="ECO:0000313" key="3">
    <source>
        <dbReference type="Proteomes" id="UP000315783"/>
    </source>
</evidence>
<feature type="region of interest" description="Disordered" evidence="1">
    <location>
        <begin position="419"/>
        <end position="452"/>
    </location>
</feature>
<evidence type="ECO:0000256" key="1">
    <source>
        <dbReference type="SAM" id="MobiDB-lite"/>
    </source>
</evidence>
<name>A0A545V6W8_9HYPO</name>